<feature type="region of interest" description="Disordered" evidence="1">
    <location>
        <begin position="188"/>
        <end position="219"/>
    </location>
</feature>
<feature type="region of interest" description="Disordered" evidence="1">
    <location>
        <begin position="60"/>
        <end position="80"/>
    </location>
</feature>
<reference evidence="2" key="1">
    <citation type="journal article" date="2019" name="Sci. Rep.">
        <title>Draft genome of Tanacetum cinerariifolium, the natural source of mosquito coil.</title>
        <authorList>
            <person name="Yamashiro T."/>
            <person name="Shiraishi A."/>
            <person name="Satake H."/>
            <person name="Nakayama K."/>
        </authorList>
    </citation>
    <scope>NUCLEOTIDE SEQUENCE</scope>
</reference>
<evidence type="ECO:0000256" key="1">
    <source>
        <dbReference type="SAM" id="MobiDB-lite"/>
    </source>
</evidence>
<sequence length="219" mass="24315">GRRIDEEEVATKRVSNDTKEVRLDEGEVAAQRASDDIEEMVTILTTMDAATVLASRTAEVPTGSGSIPTAGPPAAEVSTGSDVVPNANPVFATATVIDAQIARELKEQLEREDQKIGEQIARDAEIARIHAEEELQKLPMERRIELISNLVKYQDNYTKVKDFKGMTFEEVEGKFNSGCKQMEDFIPMGSKEEAERIKRKDINLEQESAKKQTSSEEIT</sequence>
<accession>A0A699QKN3</accession>
<proteinExistence type="predicted"/>
<protein>
    <submittedName>
        <fullName evidence="2">Uncharacterized protein</fullName>
    </submittedName>
</protein>
<dbReference type="EMBL" id="BKCJ011035045">
    <property type="protein sequence ID" value="GFC71818.1"/>
    <property type="molecule type" value="Genomic_DNA"/>
</dbReference>
<comment type="caution">
    <text evidence="2">The sequence shown here is derived from an EMBL/GenBank/DDBJ whole genome shotgun (WGS) entry which is preliminary data.</text>
</comment>
<feature type="compositionally biased region" description="Basic and acidic residues" evidence="1">
    <location>
        <begin position="190"/>
        <end position="219"/>
    </location>
</feature>
<organism evidence="2">
    <name type="scientific">Tanacetum cinerariifolium</name>
    <name type="common">Dalmatian daisy</name>
    <name type="synonym">Chrysanthemum cinerariifolium</name>
    <dbReference type="NCBI Taxonomy" id="118510"/>
    <lineage>
        <taxon>Eukaryota</taxon>
        <taxon>Viridiplantae</taxon>
        <taxon>Streptophyta</taxon>
        <taxon>Embryophyta</taxon>
        <taxon>Tracheophyta</taxon>
        <taxon>Spermatophyta</taxon>
        <taxon>Magnoliopsida</taxon>
        <taxon>eudicotyledons</taxon>
        <taxon>Gunneridae</taxon>
        <taxon>Pentapetalae</taxon>
        <taxon>asterids</taxon>
        <taxon>campanulids</taxon>
        <taxon>Asterales</taxon>
        <taxon>Asteraceae</taxon>
        <taxon>Asteroideae</taxon>
        <taxon>Anthemideae</taxon>
        <taxon>Anthemidinae</taxon>
        <taxon>Tanacetum</taxon>
    </lineage>
</organism>
<feature type="non-terminal residue" evidence="2">
    <location>
        <position position="219"/>
    </location>
</feature>
<dbReference type="AlphaFoldDB" id="A0A699QKN3"/>
<gene>
    <name evidence="2" type="ORF">Tci_843788</name>
</gene>
<evidence type="ECO:0000313" key="2">
    <source>
        <dbReference type="EMBL" id="GFC71818.1"/>
    </source>
</evidence>
<name>A0A699QKN3_TANCI</name>
<feature type="non-terminal residue" evidence="2">
    <location>
        <position position="1"/>
    </location>
</feature>